<dbReference type="PANTHER" id="PTHR46815:SF1">
    <property type="entry name" value="PROTEIN KISH-B"/>
    <property type="match status" value="1"/>
</dbReference>
<proteinExistence type="inferred from homology"/>
<dbReference type="GO" id="GO:0000139">
    <property type="term" value="C:Golgi membrane"/>
    <property type="evidence" value="ECO:0007669"/>
    <property type="project" value="UniProtKB-SubCell"/>
</dbReference>
<keyword evidence="7" id="KW-0333">Golgi apparatus</keyword>
<keyword evidence="5" id="KW-0732">Signal</keyword>
<evidence type="ECO:0000256" key="6">
    <source>
        <dbReference type="ARBA" id="ARBA00022989"/>
    </source>
</evidence>
<evidence type="ECO:0000313" key="10">
    <source>
        <dbReference type="EMBL" id="CAI9919396.1"/>
    </source>
</evidence>
<dbReference type="Pfam" id="PF06842">
    <property type="entry name" value="DUF1242"/>
    <property type="match status" value="1"/>
</dbReference>
<dbReference type="PANTHER" id="PTHR46815">
    <property type="entry name" value="PROTEIN KISH-B"/>
    <property type="match status" value="1"/>
</dbReference>
<dbReference type="InterPro" id="IPR009653">
    <property type="entry name" value="Ksh1"/>
</dbReference>
<evidence type="ECO:0000256" key="2">
    <source>
        <dbReference type="ARBA" id="ARBA00004614"/>
    </source>
</evidence>
<keyword evidence="8 9" id="KW-0472">Membrane</keyword>
<evidence type="ECO:0000313" key="13">
    <source>
        <dbReference type="EMBL" id="CAL6096334.1"/>
    </source>
</evidence>
<dbReference type="Proteomes" id="UP001642409">
    <property type="component" value="Unassembled WGS sequence"/>
</dbReference>
<comment type="caution">
    <text evidence="10">The sequence shown here is derived from an EMBL/GenBank/DDBJ whole genome shotgun (WGS) entry which is preliminary data.</text>
</comment>
<dbReference type="EMBL" id="CATOUU010000171">
    <property type="protein sequence ID" value="CAI9919396.1"/>
    <property type="molecule type" value="Genomic_DNA"/>
</dbReference>
<feature type="transmembrane region" description="Helical" evidence="9">
    <location>
        <begin position="45"/>
        <end position="69"/>
    </location>
</feature>
<feature type="transmembrane region" description="Helical" evidence="9">
    <location>
        <begin position="6"/>
        <end position="25"/>
    </location>
</feature>
<evidence type="ECO:0000256" key="7">
    <source>
        <dbReference type="ARBA" id="ARBA00023034"/>
    </source>
</evidence>
<evidence type="ECO:0000256" key="1">
    <source>
        <dbReference type="ARBA" id="ARBA00002154"/>
    </source>
</evidence>
<comment type="similarity">
    <text evidence="3 9">Belongs to the KISH family.</text>
</comment>
<comment type="subcellular location">
    <subcellularLocation>
        <location evidence="2">Golgi apparatus membrane</location>
        <topology evidence="2">Single-pass type I membrane protein</topology>
    </subcellularLocation>
</comment>
<evidence type="ECO:0000256" key="8">
    <source>
        <dbReference type="ARBA" id="ARBA00023136"/>
    </source>
</evidence>
<evidence type="ECO:0000313" key="12">
    <source>
        <dbReference type="EMBL" id="CAL5978062.1"/>
    </source>
</evidence>
<evidence type="ECO:0000313" key="14">
    <source>
        <dbReference type="Proteomes" id="UP001642409"/>
    </source>
</evidence>
<keyword evidence="14" id="KW-1185">Reference proteome</keyword>
<dbReference type="EMBL" id="CATOUU010000466">
    <property type="protein sequence ID" value="CAI9930895.1"/>
    <property type="molecule type" value="Genomic_DNA"/>
</dbReference>
<accession>A0AA86NI31</accession>
<name>A0AA86NI31_9EUKA</name>
<dbReference type="EMBL" id="CAXDID020000008">
    <property type="protein sequence ID" value="CAL5978062.1"/>
    <property type="molecule type" value="Genomic_DNA"/>
</dbReference>
<organism evidence="10">
    <name type="scientific">Hexamita inflata</name>
    <dbReference type="NCBI Taxonomy" id="28002"/>
    <lineage>
        <taxon>Eukaryota</taxon>
        <taxon>Metamonada</taxon>
        <taxon>Diplomonadida</taxon>
        <taxon>Hexamitidae</taxon>
        <taxon>Hexamitinae</taxon>
        <taxon>Hexamita</taxon>
    </lineage>
</organism>
<evidence type="ECO:0000313" key="11">
    <source>
        <dbReference type="EMBL" id="CAI9930895.1"/>
    </source>
</evidence>
<keyword evidence="4 9" id="KW-0812">Transmembrane</keyword>
<reference evidence="10" key="1">
    <citation type="submission" date="2023-06" db="EMBL/GenBank/DDBJ databases">
        <authorList>
            <person name="Kurt Z."/>
        </authorList>
    </citation>
    <scope>NUCLEOTIDE SEQUENCE</scope>
</reference>
<protein>
    <recommendedName>
        <fullName evidence="9">Protein kish</fullName>
    </recommendedName>
</protein>
<reference evidence="12 14" key="2">
    <citation type="submission" date="2024-07" db="EMBL/GenBank/DDBJ databases">
        <authorList>
            <person name="Akdeniz Z."/>
        </authorList>
    </citation>
    <scope>NUCLEOTIDE SEQUENCE [LARGE SCALE GENOMIC DNA]</scope>
</reference>
<dbReference type="AlphaFoldDB" id="A0AA86NI31"/>
<comment type="caution">
    <text evidence="9">Lacks conserved residue(s) required for the propagation of feature annotation.</text>
</comment>
<evidence type="ECO:0000256" key="9">
    <source>
        <dbReference type="RuleBase" id="RU910717"/>
    </source>
</evidence>
<keyword evidence="6 9" id="KW-1133">Transmembrane helix</keyword>
<comment type="function">
    <text evidence="1 9">Involved in the early part of the secretory pathway.</text>
</comment>
<gene>
    <name evidence="11" type="ORF">HINF_LOCUS18540</name>
    <name evidence="12" type="ORF">HINF_LOCUS4611</name>
    <name evidence="13" type="ORF">HINF_LOCUS68379</name>
    <name evidence="10" type="ORF">HINF_LOCUS7041</name>
</gene>
<evidence type="ECO:0000256" key="3">
    <source>
        <dbReference type="ARBA" id="ARBA00008961"/>
    </source>
</evidence>
<evidence type="ECO:0000256" key="5">
    <source>
        <dbReference type="ARBA" id="ARBA00022729"/>
    </source>
</evidence>
<dbReference type="EMBL" id="CAXDID020000485">
    <property type="protein sequence ID" value="CAL6096334.1"/>
    <property type="molecule type" value="Genomic_DNA"/>
</dbReference>
<evidence type="ECO:0000256" key="4">
    <source>
        <dbReference type="ARBA" id="ARBA00022692"/>
    </source>
</evidence>
<dbReference type="InterPro" id="IPR042863">
    <property type="entry name" value="Kish-B"/>
</dbReference>
<sequence>MVSVWSFEGFIIFSVLAICTCAYLARTPKIKNFILAEKHGVRGTFYKAAVVGIRLHWIVAIICVVLGVYKLLF</sequence>